<feature type="domain" description="Glycosyl transferase family 51" evidence="10">
    <location>
        <begin position="1481"/>
        <end position="1593"/>
    </location>
</feature>
<dbReference type="EC" id="2.4.99.28" evidence="7"/>
<dbReference type="Gene3D" id="3.40.710.10">
    <property type="entry name" value="DD-peptidase/beta-lactamase superfamily"/>
    <property type="match status" value="2"/>
</dbReference>
<dbReference type="GO" id="GO:0008658">
    <property type="term" value="F:penicillin binding"/>
    <property type="evidence" value="ECO:0007669"/>
    <property type="project" value="InterPro"/>
</dbReference>
<dbReference type="GO" id="GO:0008955">
    <property type="term" value="F:peptidoglycan glycosyltransferase activity"/>
    <property type="evidence" value="ECO:0007669"/>
    <property type="project" value="UniProtKB-EC"/>
</dbReference>
<keyword evidence="5" id="KW-0378">Hydrolase</keyword>
<dbReference type="Pfam" id="PF00912">
    <property type="entry name" value="Transgly"/>
    <property type="match status" value="1"/>
</dbReference>
<dbReference type="SUPFAM" id="SSF56601">
    <property type="entry name" value="beta-lactamase/transpeptidase-like"/>
    <property type="match status" value="2"/>
</dbReference>
<evidence type="ECO:0000256" key="4">
    <source>
        <dbReference type="ARBA" id="ARBA00022679"/>
    </source>
</evidence>
<feature type="domain" description="Penicillin-binding protein transpeptidase" evidence="9">
    <location>
        <begin position="1816"/>
        <end position="2079"/>
    </location>
</feature>
<name>A0A2M8C0Q1_9BACT</name>
<dbReference type="Pfam" id="PF00905">
    <property type="entry name" value="Transpeptidase"/>
    <property type="match status" value="1"/>
</dbReference>
<dbReference type="GO" id="GO:0006508">
    <property type="term" value="P:proteolysis"/>
    <property type="evidence" value="ECO:0007669"/>
    <property type="project" value="UniProtKB-KW"/>
</dbReference>
<dbReference type="SUPFAM" id="SSF53955">
    <property type="entry name" value="Lysozyme-like"/>
    <property type="match status" value="1"/>
</dbReference>
<accession>A0A2M8C0Q1</accession>
<gene>
    <name evidence="11" type="ORF">CO102_03310</name>
</gene>
<evidence type="ECO:0000256" key="7">
    <source>
        <dbReference type="ARBA" id="ARBA00044770"/>
    </source>
</evidence>
<dbReference type="InterPro" id="IPR012338">
    <property type="entry name" value="Beta-lactam/transpept-like"/>
</dbReference>
<keyword evidence="3" id="KW-0328">Glycosyltransferase</keyword>
<dbReference type="GO" id="GO:0009252">
    <property type="term" value="P:peptidoglycan biosynthetic process"/>
    <property type="evidence" value="ECO:0007669"/>
    <property type="project" value="TreeGrafter"/>
</dbReference>
<keyword evidence="6" id="KW-0511">Multifunctional enzyme</keyword>
<evidence type="ECO:0000256" key="1">
    <source>
        <dbReference type="ARBA" id="ARBA00022645"/>
    </source>
</evidence>
<comment type="caution">
    <text evidence="11">The sequence shown here is derived from an EMBL/GenBank/DDBJ whole genome shotgun (WGS) entry which is preliminary data.</text>
</comment>
<dbReference type="PANTHER" id="PTHR32282:SF33">
    <property type="entry name" value="PEPTIDOGLYCAN GLYCOSYLTRANSFERASE"/>
    <property type="match status" value="1"/>
</dbReference>
<evidence type="ECO:0000256" key="2">
    <source>
        <dbReference type="ARBA" id="ARBA00022670"/>
    </source>
</evidence>
<dbReference type="Gene3D" id="1.10.3810.10">
    <property type="entry name" value="Biosynthetic peptidoglycan transglycosylase-like"/>
    <property type="match status" value="1"/>
</dbReference>
<keyword evidence="2" id="KW-0645">Protease</keyword>
<dbReference type="InterPro" id="IPR001460">
    <property type="entry name" value="PCN-bd_Tpept"/>
</dbReference>
<dbReference type="Proteomes" id="UP000228770">
    <property type="component" value="Unassembled WGS sequence"/>
</dbReference>
<evidence type="ECO:0000256" key="3">
    <source>
        <dbReference type="ARBA" id="ARBA00022676"/>
    </source>
</evidence>
<dbReference type="GO" id="GO:0004180">
    <property type="term" value="F:carboxypeptidase activity"/>
    <property type="evidence" value="ECO:0007669"/>
    <property type="project" value="UniProtKB-KW"/>
</dbReference>
<proteinExistence type="predicted"/>
<dbReference type="InterPro" id="IPR023346">
    <property type="entry name" value="Lysozyme-like_dom_sf"/>
</dbReference>
<comment type="catalytic activity">
    <reaction evidence="8">
        <text>[GlcNAc-(1-&gt;4)-Mur2Ac(oyl-L-Ala-gamma-D-Glu-L-Lys-D-Ala-D-Ala)](n)-di-trans,octa-cis-undecaprenyl diphosphate + beta-D-GlcNAc-(1-&gt;4)-Mur2Ac(oyl-L-Ala-gamma-D-Glu-L-Lys-D-Ala-D-Ala)-di-trans,octa-cis-undecaprenyl diphosphate = [GlcNAc-(1-&gt;4)-Mur2Ac(oyl-L-Ala-gamma-D-Glu-L-Lys-D-Ala-D-Ala)](n+1)-di-trans,octa-cis-undecaprenyl diphosphate + di-trans,octa-cis-undecaprenyl diphosphate + H(+)</text>
        <dbReference type="Rhea" id="RHEA:23708"/>
        <dbReference type="Rhea" id="RHEA-COMP:9602"/>
        <dbReference type="Rhea" id="RHEA-COMP:9603"/>
        <dbReference type="ChEBI" id="CHEBI:15378"/>
        <dbReference type="ChEBI" id="CHEBI:58405"/>
        <dbReference type="ChEBI" id="CHEBI:60033"/>
        <dbReference type="ChEBI" id="CHEBI:78435"/>
        <dbReference type="EC" id="2.4.99.28"/>
    </reaction>
</comment>
<dbReference type="GO" id="GO:0030288">
    <property type="term" value="C:outer membrane-bounded periplasmic space"/>
    <property type="evidence" value="ECO:0007669"/>
    <property type="project" value="TreeGrafter"/>
</dbReference>
<evidence type="ECO:0000313" key="12">
    <source>
        <dbReference type="Proteomes" id="UP000228770"/>
    </source>
</evidence>
<evidence type="ECO:0000256" key="8">
    <source>
        <dbReference type="ARBA" id="ARBA00049902"/>
    </source>
</evidence>
<keyword evidence="1" id="KW-0121">Carboxypeptidase</keyword>
<evidence type="ECO:0000259" key="9">
    <source>
        <dbReference type="Pfam" id="PF00905"/>
    </source>
</evidence>
<reference evidence="12" key="1">
    <citation type="submission" date="2017-09" db="EMBL/GenBank/DDBJ databases">
        <title>Depth-based differentiation of microbial function through sediment-hosted aquifers and enrichment of novel symbionts in the deep terrestrial subsurface.</title>
        <authorList>
            <person name="Probst A.J."/>
            <person name="Ladd B."/>
            <person name="Jarett J.K."/>
            <person name="Geller-Mcgrath D.E."/>
            <person name="Sieber C.M.K."/>
            <person name="Emerson J.B."/>
            <person name="Anantharaman K."/>
            <person name="Thomas B.C."/>
            <person name="Malmstrom R."/>
            <person name="Stieglmeier M."/>
            <person name="Klingl A."/>
            <person name="Woyke T."/>
            <person name="Ryan C.M."/>
            <person name="Banfield J.F."/>
        </authorList>
    </citation>
    <scope>NUCLEOTIDE SEQUENCE [LARGE SCALE GENOMIC DNA]</scope>
</reference>
<keyword evidence="4" id="KW-0808">Transferase</keyword>
<dbReference type="InterPro" id="IPR036950">
    <property type="entry name" value="PBP_transglycosylase"/>
</dbReference>
<evidence type="ECO:0000313" key="11">
    <source>
        <dbReference type="EMBL" id="PJB49668.1"/>
    </source>
</evidence>
<evidence type="ECO:0000259" key="10">
    <source>
        <dbReference type="Pfam" id="PF00912"/>
    </source>
</evidence>
<dbReference type="PANTHER" id="PTHR32282">
    <property type="entry name" value="BINDING PROTEIN TRANSPEPTIDASE, PUTATIVE-RELATED"/>
    <property type="match status" value="1"/>
</dbReference>
<dbReference type="EMBL" id="PFUA01000083">
    <property type="protein sequence ID" value="PJB49668.1"/>
    <property type="molecule type" value="Genomic_DNA"/>
</dbReference>
<dbReference type="InterPro" id="IPR001264">
    <property type="entry name" value="Glyco_trans_51"/>
</dbReference>
<dbReference type="InterPro" id="IPR050396">
    <property type="entry name" value="Glycosyltr_51/Transpeptidase"/>
</dbReference>
<organism evidence="11 12">
    <name type="scientific">Candidatus Brennerbacteria bacterium CG_4_9_14_3_um_filter_43_9</name>
    <dbReference type="NCBI Taxonomy" id="1974522"/>
    <lineage>
        <taxon>Bacteria</taxon>
        <taxon>Candidatus Brenneribacteriota</taxon>
    </lineage>
</organism>
<evidence type="ECO:0000256" key="5">
    <source>
        <dbReference type="ARBA" id="ARBA00022801"/>
    </source>
</evidence>
<sequence length="2764" mass="308048">MKFLFAQEPDRYPAMEKQIHEAIKARQQNQNYVPIDKPIPADLLTNQSQRNKDLERYFSQVLGPNKEMVIVPRSNFARIILPAWLERQQQSLNPRESQKPVDLMAVGIIEELLISWKISDHDLASIDKQQLHEVLDNFDFFISNLQTITATQYFLNLPEKDAEKQFKEKIINNRLYNTHKLGRLAGQAVKPLLDELDFHRPKTSEPPQLKIVSLTQEATRSKPYQPLPIELPEASEVPEPVISFEHYYQHYVTRPLHQKLYNYHVLEPPLVEKPPAFKKSVDQFYDEDGKPVDKFAYWIVSGWKTVFGQFDALEVGLITALRRELHLEETDLPDPHADLETQRAFISRLRSLKPRLDDIKQLIDHDVLKDDRVEKNPRIASFDVGLKAGETLRNQYYEHCRDVLEQEAALVQRQQTETALVEQAIEGRFPHEHEETMNRTQRALAKTSRFLTKVWRGSQKLTSPHEGTTMLKKGNVSLKRTVASVGLGGVTAEAYRVLTDLAETSRFRIVQYGLIGGGYLVGTLGLRRPWRAIHDFDFHYLGKAAVRGVASAALIAGVYGGYRLLTGQPLIGGVAEMTLAQQLSEHLHLAPEVARLLPFLQFPFGLTVAKMAGSGLLSSLGINRSTESILNSILDKKGELDEAVEFLYYRDRGETDIVEQINNRHYQFRKRDVVKHIFHRKTEPPVYKPPPWQPLQNFLDGAVQTPGELIEALEKAREYRAQLEAYLLHNPSRYEKRQIGRAEAEENPGKSEKRLIEKLRKRKAEKKGVVYEPKTRKLGFKRQDVIDNRKMIDRFGQIEADIFRRAQRNLTGTDQQRVLSHFENQEIPRQAVQKLREKVGKRRILNTVTALVPTVAIVAVLNIPVIKEWIAGLQDELLGKATSVFPRLSLHGILPARPEQQVTTLFTFQPENQQANYVEVVNRIDELNNIIALLTDDKTPASTKMVLQSQYNLTMDDVATLEKQLGDITLSETQLLIRTAQQSKKTIPLLDELAVKLSGSKKTDLGKMVQAITAVSQKQHVASLNPTGTPINTVANALKTLVDDDSSKSFVAMQDQTLLDRLGIERQTLESQLSFLPATVTDAQKDAIANNPAPFFIDSQALPGKTLVVIDGQGTTPLVGVFDPKDNPNFQFHLEQIQAITKTPDDQVKLALAVPGLPKSLSEPSTDTPYFALVKAQLVRCKDFSEKPDVIDQLIKAAHGGNLEAFNKITAAIKTNDLYQYNKIFNDPLHNPPVSTFTTRVLQETQTHLSSTLNAPPSTAHAIAQSVRNHLNETSLTSTVSLKGKPEIDTSTVFDPIVTQEKTVGQLLNGQITPDEATRAILDTSEPDIFFINGKGKVTGQFRQHFNLPLDRFPPQFTDWAVNVEGPAHQTGIQFLTTLFVRNVAGSTQSGGSDPGIQLWELFTGGPGQISLNPLAQNVSLYYDESRYNLQYLARLVDAIALGEVPKDMQPLLGDETSQLPHNPFPTKAGLLEKVAYHRLSQQIPKIGAHLKPDEIAKICWKMEGYVFSRALIAKHGEEAVTTAWLNSIPFAAVDLPIYGVEAAAQAYFGKSINDLEDYQQVILIGMIQAPGTYSPVTDPNAAIERALTVVANLEGIKTDKRTDLLRTIKLPFYDQTLMAPKDKISHELAESLRAKLKLLLFPDSDNLPTKVRVQQIEIVQRRWNELFTNRIPDAWQNQIPPDFDPIHNPQAQQAFAGVKDAVKTLSENPDATARFTSSTVIVTRSEDGTTFFIKLPEETKPPFKGLQVSESLIDPQTYFSPEVYEGPSLQIPFVRQMQEAIKPVGDHYQITLPDGKTVDIPAFIKNGQSSPGFQAVLYDANTDSVSGLFSGAAELASSPLTPGSTIKPFTLAFLLTHTNNTLDSIIDNRPGIYSLISNLRVDNFMSGENILDLKNQISLAQALAASTNVPFMKLMKEYLQTHPNGWQEYTIFLHDNFGIDLVDSQGQLLTQPTAFAPIGADAKINSLEQLAAAYARLANPQEYFNANTADGQKLIQVSQQIVKVLGDESLKTKPIPAGVGVWGQGAVELFRPNDVFVGAKTGTAPLDDKSVGAVLAAAIFRNKDGKMMTAAVQLQGEKNGIPTPIPGTGANNGLPIARVVGEGMFKQGEYSMAISDYQTIIQNMGNIWHDQDQLLQQQPTVLQFSPSSQPLLYDRFGNVIKQMVMQADGVERALPVPVPNLVDKIGPVENGFQPVVVHTENGKIMTAFLKVDPTVIKEVVPTVGLAQRDSVVIGQLQQLLQKTITDHKFPVPPSVNFVVIHDQESSPLLQSIAYDLNRRNLLAMTSEDVEQLTKQLGLPENTVFINETMAKDMLAGNSSQETLGEILYHETEHQKQRLLLAAVDSAMTLDQLFWKHGQALPSKSMLEAFTEYRLKLSTTPAYEADAIMKKILDPTDPQMQRSHQAYNLYADLMKAVDENKPVDPTKAKQFVALINEINQEPNRAEMLALNFAPVDDRPIQQTVAVAKPDAPNAPTLIKPTSETTIPPTAAKIAQTAFTPELKILETASQAIEAINPPEILRKSFVAIKDGQIIAVNPDEQYPLWSLIKLPLAAWAIKHYGDTDPLINVAGVGKIPMSIAIRDYLLSFSSETAYLALQNFTSQTTDWDQGALKMATEFQKELGMINVTYDSKDSLFHGSANDFVKLMNKIFKTDYLTDDQKQLLLTGMSNQANHQQVVTQYNMLSESDFYYKFGIGPNNNSYSANTLGGTQTGGWWFIALSENKDDAMTQSSIDWQKKALDIAKAEFSKPQAPPPVAVDTKSGG</sequence>
<evidence type="ECO:0000256" key="6">
    <source>
        <dbReference type="ARBA" id="ARBA00023268"/>
    </source>
</evidence>
<protein>
    <recommendedName>
        <fullName evidence="7">peptidoglycan glycosyltransferase</fullName>
        <ecNumber evidence="7">2.4.99.28</ecNumber>
    </recommendedName>
</protein>